<dbReference type="Pfam" id="PF08548">
    <property type="entry name" value="Peptidase_M10_C"/>
    <property type="match status" value="1"/>
</dbReference>
<reference evidence="6 7" key="1">
    <citation type="submission" date="2018-09" db="EMBL/GenBank/DDBJ databases">
        <title>Gemmobacter lutimaris sp. nov., a marine bacterium isolated from tidal flat.</title>
        <authorList>
            <person name="Lee D.W."/>
            <person name="Yoo Y."/>
            <person name="Kim J.-J."/>
            <person name="Kim B.S."/>
        </authorList>
    </citation>
    <scope>NUCLEOTIDE SEQUENCE [LARGE SCALE GENOMIC DNA]</scope>
    <source>
        <strain evidence="6 7">YJ-T1-11</strain>
    </source>
</reference>
<evidence type="ECO:0000313" key="6">
    <source>
        <dbReference type="EMBL" id="RID90325.1"/>
    </source>
</evidence>
<evidence type="ECO:0000256" key="2">
    <source>
        <dbReference type="ARBA" id="ARBA00004613"/>
    </source>
</evidence>
<dbReference type="GO" id="GO:0005615">
    <property type="term" value="C:extracellular space"/>
    <property type="evidence" value="ECO:0007669"/>
    <property type="project" value="InterPro"/>
</dbReference>
<dbReference type="PANTHER" id="PTHR38340:SF1">
    <property type="entry name" value="S-LAYER PROTEIN"/>
    <property type="match status" value="1"/>
</dbReference>
<dbReference type="InterPro" id="IPR001343">
    <property type="entry name" value="Hemolysn_Ca-bd"/>
</dbReference>
<dbReference type="SUPFAM" id="SSF51120">
    <property type="entry name" value="beta-Roll"/>
    <property type="match status" value="2"/>
</dbReference>
<dbReference type="InterPro" id="IPR038081">
    <property type="entry name" value="CalX-like_sf"/>
</dbReference>
<keyword evidence="3" id="KW-0964">Secreted</keyword>
<protein>
    <recommendedName>
        <fullName evidence="5">Peptidase M10 serralysin C-terminal domain-containing protein</fullName>
    </recommendedName>
</protein>
<dbReference type="Pfam" id="PF00353">
    <property type="entry name" value="HemolysinCabind"/>
    <property type="match status" value="4"/>
</dbReference>
<evidence type="ECO:0000259" key="5">
    <source>
        <dbReference type="Pfam" id="PF08548"/>
    </source>
</evidence>
<name>A0A398BIE5_9RHOB</name>
<sequence>MASEAGTVFWQLTPTHPGLVAADFTGGVLPSGSVNFAAYGANSIQVTFQIADDALIEPIETFTLQLTGISDPFGGPTQQLGTSTLNGSITDGDTGTALVSVFNTSAKTQLLYSTGLGPNPFGLAMQNTQAGNAVVVNAPATLGNVGTHNVIRDNLTVEANGPFEADFVLGAGVSLFTMTGTAAMDATGNAATVFGNNGANALTGGAGANTLNGLGADDTLTGNGGNDILRGGDGNDLLIGGTGNDTLNGGAGFGDTADYSAEAARVVVELGIVGVGQLVSATAGTDTLVDIENVRGGAGNDRIVGSTANNVLAGNAGADNLFGVDGSDVLYGGDSNDGLYGGAGNDQIFGMNDNDRLFGGAGNDTLDGGAGVDFADYRPAAGTGVNVNLSIAGSQLVSASEGFDTLVNIENLSGSGFGDTLTGNAGDNVIYGIEGNDTISGGGGVDRLIGGLGQDTLTGGAGADVFFFTRVADSDLISGRDTITDFVSGTDKLNLAQIDANTGVAGDQAFTFLGTGAFTGVAGQLRLAVSGANSFLLGDTDGNGTADLNVALLGVTSIVAGDIIL</sequence>
<dbReference type="InterPro" id="IPR013858">
    <property type="entry name" value="Peptidase_M10B_C"/>
</dbReference>
<proteinExistence type="predicted"/>
<dbReference type="SUPFAM" id="SSF141072">
    <property type="entry name" value="CalX-like"/>
    <property type="match status" value="1"/>
</dbReference>
<accession>A0A398BIE5</accession>
<comment type="cofactor">
    <cofactor evidence="1">
        <name>Ca(2+)</name>
        <dbReference type="ChEBI" id="CHEBI:29108"/>
    </cofactor>
</comment>
<dbReference type="EMBL" id="QXXQ01000014">
    <property type="protein sequence ID" value="RID90325.1"/>
    <property type="molecule type" value="Genomic_DNA"/>
</dbReference>
<gene>
    <name evidence="6" type="ORF">D2N39_18340</name>
</gene>
<dbReference type="PRINTS" id="PR00313">
    <property type="entry name" value="CABNDNGRPT"/>
</dbReference>
<dbReference type="PANTHER" id="PTHR38340">
    <property type="entry name" value="S-LAYER PROTEIN"/>
    <property type="match status" value="1"/>
</dbReference>
<dbReference type="Proteomes" id="UP000266649">
    <property type="component" value="Unassembled WGS sequence"/>
</dbReference>
<keyword evidence="4" id="KW-0677">Repeat</keyword>
<organism evidence="6 7">
    <name type="scientific">Gemmobacter lutimaris</name>
    <dbReference type="NCBI Taxonomy" id="2306023"/>
    <lineage>
        <taxon>Bacteria</taxon>
        <taxon>Pseudomonadati</taxon>
        <taxon>Pseudomonadota</taxon>
        <taxon>Alphaproteobacteria</taxon>
        <taxon>Rhodobacterales</taxon>
        <taxon>Paracoccaceae</taxon>
        <taxon>Gemmobacter</taxon>
    </lineage>
</organism>
<dbReference type="InterPro" id="IPR018511">
    <property type="entry name" value="Hemolysin-typ_Ca-bd_CS"/>
</dbReference>
<comment type="caution">
    <text evidence="6">The sequence shown here is derived from an EMBL/GenBank/DDBJ whole genome shotgun (WGS) entry which is preliminary data.</text>
</comment>
<evidence type="ECO:0000256" key="1">
    <source>
        <dbReference type="ARBA" id="ARBA00001913"/>
    </source>
</evidence>
<feature type="domain" description="Peptidase M10 serralysin C-terminal" evidence="5">
    <location>
        <begin position="432"/>
        <end position="564"/>
    </location>
</feature>
<dbReference type="PROSITE" id="PS00330">
    <property type="entry name" value="HEMOLYSIN_CALCIUM"/>
    <property type="match status" value="5"/>
</dbReference>
<comment type="subcellular location">
    <subcellularLocation>
        <location evidence="2">Secreted</location>
    </subcellularLocation>
</comment>
<dbReference type="AlphaFoldDB" id="A0A398BIE5"/>
<dbReference type="InterPro" id="IPR050557">
    <property type="entry name" value="RTX_toxin/Mannuronan_C5-epim"/>
</dbReference>
<dbReference type="InterPro" id="IPR011049">
    <property type="entry name" value="Serralysin-like_metalloprot_C"/>
</dbReference>
<dbReference type="Gene3D" id="2.150.10.10">
    <property type="entry name" value="Serralysin-like metalloprotease, C-terminal"/>
    <property type="match status" value="4"/>
</dbReference>
<keyword evidence="7" id="KW-1185">Reference proteome</keyword>
<evidence type="ECO:0000256" key="3">
    <source>
        <dbReference type="ARBA" id="ARBA00022525"/>
    </source>
</evidence>
<evidence type="ECO:0000256" key="4">
    <source>
        <dbReference type="ARBA" id="ARBA00022737"/>
    </source>
</evidence>
<evidence type="ECO:0000313" key="7">
    <source>
        <dbReference type="Proteomes" id="UP000266649"/>
    </source>
</evidence>
<dbReference type="GO" id="GO:0005509">
    <property type="term" value="F:calcium ion binding"/>
    <property type="evidence" value="ECO:0007669"/>
    <property type="project" value="InterPro"/>
</dbReference>